<evidence type="ECO:0000259" key="3">
    <source>
        <dbReference type="Pfam" id="PF03358"/>
    </source>
</evidence>
<keyword evidence="5" id="KW-1185">Reference proteome</keyword>
<keyword evidence="1" id="KW-0285">Flavoprotein</keyword>
<evidence type="ECO:0000256" key="1">
    <source>
        <dbReference type="ARBA" id="ARBA00022630"/>
    </source>
</evidence>
<organism evidence="4 5">
    <name type="scientific">Candidatus Mcinerneyibacterium aminivorans</name>
    <dbReference type="NCBI Taxonomy" id="2703815"/>
    <lineage>
        <taxon>Bacteria</taxon>
        <taxon>Candidatus Macinerneyibacteriota</taxon>
        <taxon>Candidatus Mcinerneyibacteria</taxon>
        <taxon>Candidatus Mcinerneyibacteriales</taxon>
        <taxon>Candidatus Mcinerneyibacteriaceae</taxon>
        <taxon>Candidatus Mcinerneyibacterium</taxon>
    </lineage>
</organism>
<keyword evidence="2" id="KW-0288">FMN</keyword>
<dbReference type="AlphaFoldDB" id="A0A5D0MEC9"/>
<evidence type="ECO:0000313" key="4">
    <source>
        <dbReference type="EMBL" id="TYB30752.1"/>
    </source>
</evidence>
<dbReference type="Pfam" id="PF03358">
    <property type="entry name" value="FMN_red"/>
    <property type="match status" value="1"/>
</dbReference>
<dbReference type="PANTHER" id="PTHR43278">
    <property type="entry name" value="NAD(P)H-DEPENDENT FMN-CONTAINING OXIDOREDUCTASE YWQN-RELATED"/>
    <property type="match status" value="1"/>
</dbReference>
<dbReference type="InterPro" id="IPR005025">
    <property type="entry name" value="FMN_Rdtase-like_dom"/>
</dbReference>
<dbReference type="Proteomes" id="UP000324143">
    <property type="component" value="Unassembled WGS sequence"/>
</dbReference>
<dbReference type="GO" id="GO:0016491">
    <property type="term" value="F:oxidoreductase activity"/>
    <property type="evidence" value="ECO:0007669"/>
    <property type="project" value="InterPro"/>
</dbReference>
<evidence type="ECO:0000313" key="5">
    <source>
        <dbReference type="Proteomes" id="UP000324143"/>
    </source>
</evidence>
<dbReference type="Gene3D" id="3.40.50.360">
    <property type="match status" value="1"/>
</dbReference>
<dbReference type="InterPro" id="IPR051796">
    <property type="entry name" value="ISF_SsuE-like"/>
</dbReference>
<accession>A0A5D0MEC9</accession>
<dbReference type="EMBL" id="VSIX01000083">
    <property type="protein sequence ID" value="TYB30752.1"/>
    <property type="molecule type" value="Genomic_DNA"/>
</dbReference>
<proteinExistence type="predicted"/>
<comment type="caution">
    <text evidence="4">The sequence shown here is derived from an EMBL/GenBank/DDBJ whole genome shotgun (WGS) entry which is preliminary data.</text>
</comment>
<gene>
    <name evidence="4" type="ORF">FXF47_07595</name>
</gene>
<protein>
    <submittedName>
        <fullName evidence="4">Flavodoxin family protein</fullName>
    </submittedName>
</protein>
<reference evidence="4" key="1">
    <citation type="submission" date="2019-08" db="EMBL/GenBank/DDBJ databases">
        <title>Genomic characterization of a novel candidate phylum (ARYD3) from a high temperature, high salinity tertiary oil reservoir in north central Oklahoma, USA.</title>
        <authorList>
            <person name="Youssef N.H."/>
            <person name="Yadav A."/>
            <person name="Elshahed M.S."/>
        </authorList>
    </citation>
    <scope>NUCLEOTIDE SEQUENCE [LARGE SCALE GENOMIC DNA]</scope>
    <source>
        <strain evidence="4">ARYD3</strain>
    </source>
</reference>
<dbReference type="PANTHER" id="PTHR43278:SF2">
    <property type="entry name" value="IRON-SULFUR FLAVOPROTEIN"/>
    <property type="match status" value="1"/>
</dbReference>
<dbReference type="InterPro" id="IPR029039">
    <property type="entry name" value="Flavoprotein-like_sf"/>
</dbReference>
<feature type="domain" description="NADPH-dependent FMN reductase-like" evidence="3">
    <location>
        <begin position="1"/>
        <end position="120"/>
    </location>
</feature>
<sequence length="190" mass="22161">MEILILNALLKKTKNYERIQMVLEENLQTENYSYEWIDVREMNVNTCIGTKCLACQFKTPGLCKQKDDMQDLYPKLIQAKLLVFLTPVSFGSYHSELKKVIDRFIPLDIPVYTIHQKELHHKNRYEEMPNLFSIGVLEGESQMSAKTFRKLTERNAVNMVIEKFASITIEKNSELAVLEDKIVDKLEELV</sequence>
<dbReference type="SUPFAM" id="SSF52218">
    <property type="entry name" value="Flavoproteins"/>
    <property type="match status" value="1"/>
</dbReference>
<evidence type="ECO:0000256" key="2">
    <source>
        <dbReference type="ARBA" id="ARBA00022643"/>
    </source>
</evidence>
<name>A0A5D0MEC9_9BACT</name>